<evidence type="ECO:0000256" key="12">
    <source>
        <dbReference type="ARBA" id="ARBA00023136"/>
    </source>
</evidence>
<dbReference type="PROSITE" id="PS51417">
    <property type="entry name" value="ARF"/>
    <property type="match status" value="1"/>
</dbReference>
<dbReference type="SMART" id="SM00178">
    <property type="entry name" value="SAR"/>
    <property type="match status" value="1"/>
</dbReference>
<feature type="binding site" evidence="16">
    <location>
        <begin position="130"/>
        <end position="133"/>
    </location>
    <ligand>
        <name>GTP</name>
        <dbReference type="ChEBI" id="CHEBI:37565"/>
    </ligand>
</feature>
<evidence type="ECO:0000256" key="15">
    <source>
        <dbReference type="ARBA" id="ARBA00023288"/>
    </source>
</evidence>
<keyword evidence="6" id="KW-1003">Cell membrane</keyword>
<keyword evidence="9 16" id="KW-0547">Nucleotide-binding</keyword>
<keyword evidence="14" id="KW-0966">Cell projection</keyword>
<keyword evidence="17" id="KW-0460">Magnesium</keyword>
<comment type="caution">
    <text evidence="18">The sequence shown here is derived from an EMBL/GenBank/DDBJ whole genome shotgun (WGS) entry which is preliminary data.</text>
</comment>
<evidence type="ECO:0000313" key="18">
    <source>
        <dbReference type="EMBL" id="KAK3103103.1"/>
    </source>
</evidence>
<protein>
    <recommendedName>
        <fullName evidence="5">ADP-ribosylation factor-like protein 6</fullName>
    </recommendedName>
</protein>
<gene>
    <name evidence="18" type="ORF">FSP39_016439</name>
</gene>
<evidence type="ECO:0000256" key="7">
    <source>
        <dbReference type="ARBA" id="ARBA00022490"/>
    </source>
</evidence>
<dbReference type="Proteomes" id="UP001186944">
    <property type="component" value="Unassembled WGS sequence"/>
</dbReference>
<dbReference type="GO" id="GO:0005525">
    <property type="term" value="F:GTP binding"/>
    <property type="evidence" value="ECO:0007669"/>
    <property type="project" value="UniProtKB-KW"/>
</dbReference>
<keyword evidence="15" id="KW-0449">Lipoprotein</keyword>
<evidence type="ECO:0000256" key="11">
    <source>
        <dbReference type="ARBA" id="ARBA00023134"/>
    </source>
</evidence>
<dbReference type="InterPro" id="IPR005225">
    <property type="entry name" value="Small_GTP-bd"/>
</dbReference>
<evidence type="ECO:0000256" key="14">
    <source>
        <dbReference type="ARBA" id="ARBA00023273"/>
    </source>
</evidence>
<evidence type="ECO:0000256" key="6">
    <source>
        <dbReference type="ARBA" id="ARBA00022475"/>
    </source>
</evidence>
<dbReference type="InterPro" id="IPR006689">
    <property type="entry name" value="Small_GTPase_ARF/SAR"/>
</dbReference>
<dbReference type="PROSITE" id="PS51419">
    <property type="entry name" value="RAB"/>
    <property type="match status" value="1"/>
</dbReference>
<evidence type="ECO:0000313" key="19">
    <source>
        <dbReference type="Proteomes" id="UP001186944"/>
    </source>
</evidence>
<evidence type="ECO:0000256" key="1">
    <source>
        <dbReference type="ARBA" id="ARBA00004120"/>
    </source>
</evidence>
<keyword evidence="8" id="KW-0519">Myristate</keyword>
<evidence type="ECO:0000256" key="4">
    <source>
        <dbReference type="ARBA" id="ARBA00010290"/>
    </source>
</evidence>
<dbReference type="PANTHER" id="PTHR11711">
    <property type="entry name" value="ADP RIBOSYLATION FACTOR-RELATED"/>
    <property type="match status" value="1"/>
</dbReference>
<dbReference type="SMART" id="SM00175">
    <property type="entry name" value="RAB"/>
    <property type="match status" value="1"/>
</dbReference>
<dbReference type="GO" id="GO:0003924">
    <property type="term" value="F:GTPase activity"/>
    <property type="evidence" value="ECO:0007669"/>
    <property type="project" value="InterPro"/>
</dbReference>
<keyword evidence="7" id="KW-0963">Cytoplasm</keyword>
<dbReference type="CDD" id="cd04157">
    <property type="entry name" value="Arl6"/>
    <property type="match status" value="1"/>
</dbReference>
<dbReference type="GO" id="GO:0046872">
    <property type="term" value="F:metal ion binding"/>
    <property type="evidence" value="ECO:0007669"/>
    <property type="project" value="UniProtKB-KW"/>
</dbReference>
<organism evidence="18 19">
    <name type="scientific">Pinctada imbricata</name>
    <name type="common">Atlantic pearl-oyster</name>
    <name type="synonym">Pinctada martensii</name>
    <dbReference type="NCBI Taxonomy" id="66713"/>
    <lineage>
        <taxon>Eukaryota</taxon>
        <taxon>Metazoa</taxon>
        <taxon>Spiralia</taxon>
        <taxon>Lophotrochozoa</taxon>
        <taxon>Mollusca</taxon>
        <taxon>Bivalvia</taxon>
        <taxon>Autobranchia</taxon>
        <taxon>Pteriomorphia</taxon>
        <taxon>Pterioida</taxon>
        <taxon>Pterioidea</taxon>
        <taxon>Pteriidae</taxon>
        <taxon>Pinctada</taxon>
    </lineage>
</organism>
<dbReference type="Pfam" id="PF00025">
    <property type="entry name" value="Arf"/>
    <property type="match status" value="1"/>
</dbReference>
<dbReference type="SMART" id="SM00177">
    <property type="entry name" value="ARF"/>
    <property type="match status" value="1"/>
</dbReference>
<dbReference type="InterPro" id="IPR027417">
    <property type="entry name" value="P-loop_NTPase"/>
</dbReference>
<feature type="binding site" evidence="17">
    <location>
        <position position="50"/>
    </location>
    <ligand>
        <name>Mg(2+)</name>
        <dbReference type="ChEBI" id="CHEBI:18420"/>
    </ligand>
</feature>
<evidence type="ECO:0000256" key="8">
    <source>
        <dbReference type="ARBA" id="ARBA00022707"/>
    </source>
</evidence>
<keyword evidence="12" id="KW-0472">Membrane</keyword>
<dbReference type="InterPro" id="IPR041839">
    <property type="entry name" value="Arl6"/>
</dbReference>
<dbReference type="Gene3D" id="3.40.50.300">
    <property type="entry name" value="P-loop containing nucleotide triphosphate hydrolases"/>
    <property type="match status" value="1"/>
</dbReference>
<reference evidence="18" key="1">
    <citation type="submission" date="2019-08" db="EMBL/GenBank/DDBJ databases">
        <title>The improved chromosome-level genome for the pearl oyster Pinctada fucata martensii using PacBio sequencing and Hi-C.</title>
        <authorList>
            <person name="Zheng Z."/>
        </authorList>
    </citation>
    <scope>NUCLEOTIDE SEQUENCE</scope>
    <source>
        <strain evidence="18">ZZ-2019</strain>
        <tissue evidence="18">Adductor muscle</tissue>
    </source>
</reference>
<dbReference type="EMBL" id="VSWD01000005">
    <property type="protein sequence ID" value="KAK3103103.1"/>
    <property type="molecule type" value="Genomic_DNA"/>
</dbReference>
<dbReference type="AlphaFoldDB" id="A0AA88YE00"/>
<dbReference type="GO" id="GO:0005930">
    <property type="term" value="C:axoneme"/>
    <property type="evidence" value="ECO:0007669"/>
    <property type="project" value="UniProtKB-SubCell"/>
</dbReference>
<name>A0AA88YE00_PINIB</name>
<comment type="similarity">
    <text evidence="4">Belongs to the small GTPase superfamily. Arf family.</text>
</comment>
<evidence type="ECO:0000256" key="9">
    <source>
        <dbReference type="ARBA" id="ARBA00022741"/>
    </source>
</evidence>
<dbReference type="GO" id="GO:0030030">
    <property type="term" value="P:cell projection organization"/>
    <property type="evidence" value="ECO:0007669"/>
    <property type="project" value="UniProtKB-KW"/>
</dbReference>
<evidence type="ECO:0000256" key="10">
    <source>
        <dbReference type="ARBA" id="ARBA00022794"/>
    </source>
</evidence>
<keyword evidence="13" id="KW-0206">Cytoskeleton</keyword>
<evidence type="ECO:0000256" key="17">
    <source>
        <dbReference type="PIRSR" id="PIRSR606689-2"/>
    </source>
</evidence>
<keyword evidence="19" id="KW-1185">Reference proteome</keyword>
<comment type="subcellular location">
    <subcellularLocation>
        <location evidence="3">Cell projection</location>
        <location evidence="3">Cilium membrane</location>
        <topology evidence="3">Peripheral membrane protein</topology>
        <orientation evidence="3">Cytoplasmic side</orientation>
    </subcellularLocation>
    <subcellularLocation>
        <location evidence="2">Cytoplasm</location>
        <location evidence="2">Cytoskeleton</location>
        <location evidence="2">Cilium axoneme</location>
    </subcellularLocation>
    <subcellularLocation>
        <location evidence="1">Cytoplasm</location>
        <location evidence="1">Cytoskeleton</location>
        <location evidence="1">Cilium basal body</location>
    </subcellularLocation>
</comment>
<accession>A0AA88YE00</accession>
<evidence type="ECO:0000256" key="2">
    <source>
        <dbReference type="ARBA" id="ARBA00004430"/>
    </source>
</evidence>
<dbReference type="InterPro" id="IPR024156">
    <property type="entry name" value="Small_GTPase_ARF"/>
</dbReference>
<sequence length="189" mass="21457">MGLFSKLASLLGIKKKEANVLFVGLDNSGKTTIINKLKPEDAQQHDVVPTVGFTVEKFKNKSLSFTAFDMSGQGRYRNLWEHYFKECHGIVFVIDSTDKLRFAVAKEELSMLLDHNEIKRKRIPILFFANKMDLRDSVSSVKLSSMLKLEDIENKPWHICSSNGLTGEGLSEGTEWLSREMESAIKQQN</sequence>
<evidence type="ECO:0000256" key="16">
    <source>
        <dbReference type="PIRSR" id="PIRSR606689-1"/>
    </source>
</evidence>
<evidence type="ECO:0000256" key="13">
    <source>
        <dbReference type="ARBA" id="ARBA00023212"/>
    </source>
</evidence>
<keyword evidence="11 16" id="KW-0342">GTP-binding</keyword>
<dbReference type="GO" id="GO:0060170">
    <property type="term" value="C:ciliary membrane"/>
    <property type="evidence" value="ECO:0007669"/>
    <property type="project" value="UniProtKB-SubCell"/>
</dbReference>
<proteinExistence type="inferred from homology"/>
<dbReference type="PRINTS" id="PR00328">
    <property type="entry name" value="SAR1GTPBP"/>
</dbReference>
<feature type="binding site" evidence="16">
    <location>
        <position position="72"/>
    </location>
    <ligand>
        <name>GTP</name>
        <dbReference type="ChEBI" id="CHEBI:37565"/>
    </ligand>
</feature>
<dbReference type="SUPFAM" id="SSF52540">
    <property type="entry name" value="P-loop containing nucleoside triphosphate hydrolases"/>
    <property type="match status" value="1"/>
</dbReference>
<keyword evidence="17" id="KW-0479">Metal-binding</keyword>
<evidence type="ECO:0000256" key="5">
    <source>
        <dbReference type="ARBA" id="ARBA00019766"/>
    </source>
</evidence>
<feature type="binding site" evidence="17">
    <location>
        <position position="31"/>
    </location>
    <ligand>
        <name>Mg(2+)</name>
        <dbReference type="ChEBI" id="CHEBI:18420"/>
    </ligand>
</feature>
<keyword evidence="10" id="KW-0970">Cilium biogenesis/degradation</keyword>
<evidence type="ECO:0000256" key="3">
    <source>
        <dbReference type="ARBA" id="ARBA00004522"/>
    </source>
</evidence>
<dbReference type="NCBIfam" id="TIGR00231">
    <property type="entry name" value="small_GTP"/>
    <property type="match status" value="1"/>
</dbReference>
<dbReference type="FunFam" id="3.40.50.300:FF:000457">
    <property type="entry name" value="ADP-ribosylation factor-like protein 6"/>
    <property type="match status" value="1"/>
</dbReference>
<dbReference type="PROSITE" id="PS51422">
    <property type="entry name" value="SAR1"/>
    <property type="match status" value="1"/>
</dbReference>
<feature type="binding site" evidence="16">
    <location>
        <begin position="24"/>
        <end position="31"/>
    </location>
    <ligand>
        <name>GTP</name>
        <dbReference type="ChEBI" id="CHEBI:37565"/>
    </ligand>
</feature>